<evidence type="ECO:0000313" key="12">
    <source>
        <dbReference type="Proteomes" id="UP000886876"/>
    </source>
</evidence>
<dbReference type="PROSITE" id="PS51384">
    <property type="entry name" value="FAD_FR"/>
    <property type="match status" value="1"/>
</dbReference>
<keyword evidence="3" id="KW-0001">2Fe-2S</keyword>
<dbReference type="SUPFAM" id="SSF54292">
    <property type="entry name" value="2Fe-2S ferredoxin-like"/>
    <property type="match status" value="1"/>
</dbReference>
<dbReference type="GO" id="GO:0051537">
    <property type="term" value="F:2 iron, 2 sulfur cluster binding"/>
    <property type="evidence" value="ECO:0007669"/>
    <property type="project" value="UniProtKB-KW"/>
</dbReference>
<evidence type="ECO:0000256" key="2">
    <source>
        <dbReference type="ARBA" id="ARBA00022630"/>
    </source>
</evidence>
<name>A0A9D1G565_9FIRM</name>
<keyword evidence="6" id="KW-0560">Oxidoreductase</keyword>
<evidence type="ECO:0000259" key="10">
    <source>
        <dbReference type="PROSITE" id="PS51384"/>
    </source>
</evidence>
<dbReference type="PRINTS" id="PR00406">
    <property type="entry name" value="CYTB5RDTASE"/>
</dbReference>
<dbReference type="CDD" id="cd00207">
    <property type="entry name" value="fer2"/>
    <property type="match status" value="1"/>
</dbReference>
<evidence type="ECO:0000256" key="7">
    <source>
        <dbReference type="ARBA" id="ARBA00023004"/>
    </source>
</evidence>
<organism evidence="11 12">
    <name type="scientific">Candidatus Scatomorpha pullistercoris</name>
    <dbReference type="NCBI Taxonomy" id="2840929"/>
    <lineage>
        <taxon>Bacteria</taxon>
        <taxon>Bacillati</taxon>
        <taxon>Bacillota</taxon>
        <taxon>Clostridia</taxon>
        <taxon>Eubacteriales</taxon>
        <taxon>Candidatus Scatomorpha</taxon>
    </lineage>
</organism>
<dbReference type="Gene3D" id="3.10.20.30">
    <property type="match status" value="1"/>
</dbReference>
<dbReference type="InterPro" id="IPR017938">
    <property type="entry name" value="Riboflavin_synthase-like_b-brl"/>
</dbReference>
<comment type="cofactor">
    <cofactor evidence="1">
        <name>FAD</name>
        <dbReference type="ChEBI" id="CHEBI:57692"/>
    </cofactor>
</comment>
<dbReference type="InterPro" id="IPR036010">
    <property type="entry name" value="2Fe-2S_ferredoxin-like_sf"/>
</dbReference>
<dbReference type="Pfam" id="PF00970">
    <property type="entry name" value="FAD_binding_6"/>
    <property type="match status" value="1"/>
</dbReference>
<dbReference type="Pfam" id="PF00111">
    <property type="entry name" value="Fer2"/>
    <property type="match status" value="1"/>
</dbReference>
<dbReference type="SUPFAM" id="SSF52343">
    <property type="entry name" value="Ferredoxin reductase-like, C-terminal NADP-linked domain"/>
    <property type="match status" value="1"/>
</dbReference>
<gene>
    <name evidence="11" type="ORF">IAD42_04450</name>
</gene>
<evidence type="ECO:0000256" key="5">
    <source>
        <dbReference type="ARBA" id="ARBA00022827"/>
    </source>
</evidence>
<evidence type="ECO:0000256" key="8">
    <source>
        <dbReference type="ARBA" id="ARBA00023014"/>
    </source>
</evidence>
<keyword evidence="5" id="KW-0274">FAD</keyword>
<keyword evidence="2" id="KW-0285">Flavoprotein</keyword>
<dbReference type="PRINTS" id="PR00371">
    <property type="entry name" value="FPNCR"/>
</dbReference>
<dbReference type="Gene3D" id="3.40.50.80">
    <property type="entry name" value="Nucleotide-binding domain of ferredoxin-NADP reductase (FNR) module"/>
    <property type="match status" value="1"/>
</dbReference>
<dbReference type="InterPro" id="IPR008333">
    <property type="entry name" value="Cbr1-like_FAD-bd_dom"/>
</dbReference>
<keyword evidence="4" id="KW-0479">Metal-binding</keyword>
<protein>
    <submittedName>
        <fullName evidence="11">Iron-sulfur cluster-binding domain-containing protein</fullName>
    </submittedName>
</protein>
<evidence type="ECO:0000256" key="6">
    <source>
        <dbReference type="ARBA" id="ARBA00023002"/>
    </source>
</evidence>
<dbReference type="InterPro" id="IPR001433">
    <property type="entry name" value="OxRdtase_FAD/NAD-bd"/>
</dbReference>
<dbReference type="GO" id="GO:0046872">
    <property type="term" value="F:metal ion binding"/>
    <property type="evidence" value="ECO:0007669"/>
    <property type="project" value="UniProtKB-KW"/>
</dbReference>
<keyword evidence="7" id="KW-0408">Iron</keyword>
<feature type="domain" description="2Fe-2S ferredoxin-type" evidence="9">
    <location>
        <begin position="307"/>
        <end position="398"/>
    </location>
</feature>
<evidence type="ECO:0000256" key="4">
    <source>
        <dbReference type="ARBA" id="ARBA00022723"/>
    </source>
</evidence>
<reference evidence="11" key="1">
    <citation type="submission" date="2020-10" db="EMBL/GenBank/DDBJ databases">
        <authorList>
            <person name="Gilroy R."/>
        </authorList>
    </citation>
    <scope>NUCLEOTIDE SEQUENCE</scope>
    <source>
        <strain evidence="11">ChiHecec3B27-6122</strain>
    </source>
</reference>
<dbReference type="SUPFAM" id="SSF63380">
    <property type="entry name" value="Riboflavin synthase domain-like"/>
    <property type="match status" value="1"/>
</dbReference>
<dbReference type="InterPro" id="IPR012675">
    <property type="entry name" value="Beta-grasp_dom_sf"/>
</dbReference>
<dbReference type="InterPro" id="IPR050415">
    <property type="entry name" value="MRET"/>
</dbReference>
<dbReference type="InterPro" id="IPR001709">
    <property type="entry name" value="Flavoprot_Pyr_Nucl_cyt_Rdtase"/>
</dbReference>
<dbReference type="Pfam" id="PF00175">
    <property type="entry name" value="NAD_binding_1"/>
    <property type="match status" value="1"/>
</dbReference>
<dbReference type="GO" id="GO:0016491">
    <property type="term" value="F:oxidoreductase activity"/>
    <property type="evidence" value="ECO:0007669"/>
    <property type="project" value="UniProtKB-KW"/>
</dbReference>
<dbReference type="InterPro" id="IPR001041">
    <property type="entry name" value="2Fe-2S_ferredoxin-type"/>
</dbReference>
<dbReference type="PROSITE" id="PS51085">
    <property type="entry name" value="2FE2S_FER_2"/>
    <property type="match status" value="1"/>
</dbReference>
<comment type="caution">
    <text evidence="11">The sequence shown here is derived from an EMBL/GenBank/DDBJ whole genome shotgun (WGS) entry which is preliminary data.</text>
</comment>
<reference evidence="11" key="2">
    <citation type="journal article" date="2021" name="PeerJ">
        <title>Extensive microbial diversity within the chicken gut microbiome revealed by metagenomics and culture.</title>
        <authorList>
            <person name="Gilroy R."/>
            <person name="Ravi A."/>
            <person name="Getino M."/>
            <person name="Pursley I."/>
            <person name="Horton D.L."/>
            <person name="Alikhan N.F."/>
            <person name="Baker D."/>
            <person name="Gharbi K."/>
            <person name="Hall N."/>
            <person name="Watson M."/>
            <person name="Adriaenssens E.M."/>
            <person name="Foster-Nyarko E."/>
            <person name="Jarju S."/>
            <person name="Secka A."/>
            <person name="Antonio M."/>
            <person name="Oren A."/>
            <person name="Chaudhuri R.R."/>
            <person name="La Ragione R."/>
            <person name="Hildebrand F."/>
            <person name="Pallen M.J."/>
        </authorList>
    </citation>
    <scope>NUCLEOTIDE SEQUENCE</scope>
    <source>
        <strain evidence="11">ChiHecec3B27-6122</strain>
    </source>
</reference>
<evidence type="ECO:0000256" key="1">
    <source>
        <dbReference type="ARBA" id="ARBA00001974"/>
    </source>
</evidence>
<dbReference type="AlphaFoldDB" id="A0A9D1G565"/>
<dbReference type="PANTHER" id="PTHR47354:SF8">
    <property type="entry name" value="1,2-PHENYLACETYL-COA EPOXIDASE, SUBUNIT E"/>
    <property type="match status" value="1"/>
</dbReference>
<dbReference type="Gene3D" id="2.40.30.10">
    <property type="entry name" value="Translation factors"/>
    <property type="match status" value="1"/>
</dbReference>
<accession>A0A9D1G565</accession>
<dbReference type="InterPro" id="IPR017927">
    <property type="entry name" value="FAD-bd_FR_type"/>
</dbReference>
<dbReference type="EMBL" id="DVJS01000106">
    <property type="protein sequence ID" value="HIS97207.1"/>
    <property type="molecule type" value="Genomic_DNA"/>
</dbReference>
<keyword evidence="8" id="KW-0411">Iron-sulfur</keyword>
<feature type="domain" description="FAD-binding FR-type" evidence="10">
    <location>
        <begin position="25"/>
        <end position="163"/>
    </location>
</feature>
<dbReference type="Proteomes" id="UP000886876">
    <property type="component" value="Unassembled WGS sequence"/>
</dbReference>
<evidence type="ECO:0000313" key="11">
    <source>
        <dbReference type="EMBL" id="HIS97207.1"/>
    </source>
</evidence>
<evidence type="ECO:0000256" key="3">
    <source>
        <dbReference type="ARBA" id="ARBA00022714"/>
    </source>
</evidence>
<dbReference type="GO" id="GO:0050660">
    <property type="term" value="F:flavin adenine dinucleotide binding"/>
    <property type="evidence" value="ECO:0007669"/>
    <property type="project" value="TreeGrafter"/>
</dbReference>
<dbReference type="PANTHER" id="PTHR47354">
    <property type="entry name" value="NADH OXIDOREDUCTASE HCR"/>
    <property type="match status" value="1"/>
</dbReference>
<proteinExistence type="predicted"/>
<sequence>MKYHYDRSEIRKIPLSGFLNMVPERNRRIAKGAETLPVSEFNANRLARSLHPAVQHVKIAKVAEHAEAKSFTLVPDTERGTSSLAYFRASQYVSVDLCIGGAVLSKPYTIRSGPGSALGETGTSYVLTIKLTRPGYASKWILENWKEGMRLDISGPLGDFYYDRIRDARHVVALAGGSGITPFFSMAEAIADGMEDFNLTILYGSRTAAGILLRDELDAVAARAGGKVKVVHVLSDEEREGYEHGFLTAELVKKYAPEGDYSVFMCGPQTMYDYEERELAALGLPRRRIRRELSGDYIVDKPSEKSYKLTLTVQGERRELECRENESLEWAIERAGVKAPTHCRSGECGWCHARLVSGEVYVPEAADGRRGADVKFGWIHPCASFPRSDVELEIYPGS</sequence>
<dbReference type="InterPro" id="IPR039261">
    <property type="entry name" value="FNR_nucleotide-bd"/>
</dbReference>
<evidence type="ECO:0000259" key="9">
    <source>
        <dbReference type="PROSITE" id="PS51085"/>
    </source>
</evidence>